<dbReference type="EMBL" id="DAKRPA010000082">
    <property type="protein sequence ID" value="DAZ99500.1"/>
    <property type="molecule type" value="Genomic_DNA"/>
</dbReference>
<dbReference type="Proteomes" id="UP001146120">
    <property type="component" value="Unassembled WGS sequence"/>
</dbReference>
<evidence type="ECO:0000313" key="2">
    <source>
        <dbReference type="Proteomes" id="UP001146120"/>
    </source>
</evidence>
<protein>
    <submittedName>
        <fullName evidence="1">Uncharacterized protein</fullName>
    </submittedName>
</protein>
<feature type="non-terminal residue" evidence="1">
    <location>
        <position position="1"/>
    </location>
</feature>
<proteinExistence type="predicted"/>
<evidence type="ECO:0000313" key="1">
    <source>
        <dbReference type="EMBL" id="DAZ99500.1"/>
    </source>
</evidence>
<reference evidence="1" key="2">
    <citation type="journal article" date="2023" name="Microbiol Resour">
        <title>Decontamination and Annotation of the Draft Genome Sequence of the Oomycete Lagenidium giganteum ARSEF 373.</title>
        <authorList>
            <person name="Morgan W.R."/>
            <person name="Tartar A."/>
        </authorList>
    </citation>
    <scope>NUCLEOTIDE SEQUENCE</scope>
    <source>
        <strain evidence="1">ARSEF 373</strain>
    </source>
</reference>
<reference evidence="1" key="1">
    <citation type="submission" date="2022-11" db="EMBL/GenBank/DDBJ databases">
        <authorList>
            <person name="Morgan W.R."/>
            <person name="Tartar A."/>
        </authorList>
    </citation>
    <scope>NUCLEOTIDE SEQUENCE</scope>
    <source>
        <strain evidence="1">ARSEF 373</strain>
    </source>
</reference>
<organism evidence="1 2">
    <name type="scientific">Lagenidium giganteum</name>
    <dbReference type="NCBI Taxonomy" id="4803"/>
    <lineage>
        <taxon>Eukaryota</taxon>
        <taxon>Sar</taxon>
        <taxon>Stramenopiles</taxon>
        <taxon>Oomycota</taxon>
        <taxon>Peronosporomycetes</taxon>
        <taxon>Pythiales</taxon>
        <taxon>Pythiaceae</taxon>
    </lineage>
</organism>
<keyword evidence="2" id="KW-1185">Reference proteome</keyword>
<dbReference type="AntiFam" id="ANF00238">
    <property type="entry name" value="Shadow ORF (opposite gpx1)"/>
</dbReference>
<sequence>RWLLRQQRLDVFFERERQVLWSVTLIWHTITIHQELGKVPLHEVAERTWQLRLQVREHRTRVGAVHVVLLEERELAVVLLHELHNLFVRAWLLAVELVAWERQDLQALVAVHFVKLGQLWVVGWRQATQARHVDNQHDLALVLAHWHLGALHVVVLQLVERLDRLGIQVERLAVRRTGVDDGVEPFFGLFLRLGRKHFARRRVRHLHAVLHRRVELHRRLRQVQLRRGIARNVRVEHIQRLALVIGHVVRVLVGHAQHRLGGALQHAGLNGAFAHVPDARGVLDAGGHKDRLAGGKAVDLAGGGAAFVVQRDGALEHQRVDDLLGVLALGVREFFEDDVDELRGLGAVDTGEHGDALVGEGVAGEHLVGESVDLFLDGGRQLLELAEAVEDASLECAHGCVLAGGLLWKSEQAVARLRLSWKISE</sequence>
<gene>
    <name evidence="1" type="ORF">N0F65_001685</name>
</gene>
<accession>A0AAV2YWZ8</accession>
<dbReference type="AlphaFoldDB" id="A0AAV2YWZ8"/>
<comment type="caution">
    <text evidence="1">The sequence shown here is derived from an EMBL/GenBank/DDBJ whole genome shotgun (WGS) entry which is preliminary data.</text>
</comment>
<name>A0AAV2YWZ8_9STRA</name>